<reference evidence="7" key="1">
    <citation type="submission" date="2021-01" db="EMBL/GenBank/DDBJ databases">
        <authorList>
            <consortium name="Aspergillus puulaauensis MK2 genome sequencing consortium"/>
            <person name="Kazuki M."/>
            <person name="Futagami T."/>
        </authorList>
    </citation>
    <scope>NUCLEOTIDE SEQUENCE</scope>
    <source>
        <strain evidence="7">MK2</strain>
    </source>
</reference>
<dbReference type="Proteomes" id="UP000654913">
    <property type="component" value="Chromosome 4"/>
</dbReference>
<dbReference type="OrthoDB" id="4454541at2759"/>
<keyword evidence="3" id="KW-0805">Transcription regulation</keyword>
<evidence type="ECO:0000313" key="7">
    <source>
        <dbReference type="EMBL" id="BCS23707.1"/>
    </source>
</evidence>
<dbReference type="GO" id="GO:0005634">
    <property type="term" value="C:nucleus"/>
    <property type="evidence" value="ECO:0007669"/>
    <property type="project" value="UniProtKB-SubCell"/>
</dbReference>
<keyword evidence="6" id="KW-0539">Nucleus</keyword>
<organism evidence="7 8">
    <name type="scientific">Aspergillus puulaauensis</name>
    <dbReference type="NCBI Taxonomy" id="1220207"/>
    <lineage>
        <taxon>Eukaryota</taxon>
        <taxon>Fungi</taxon>
        <taxon>Dikarya</taxon>
        <taxon>Ascomycota</taxon>
        <taxon>Pezizomycotina</taxon>
        <taxon>Eurotiomycetes</taxon>
        <taxon>Eurotiomycetidae</taxon>
        <taxon>Eurotiales</taxon>
        <taxon>Aspergillaceae</taxon>
        <taxon>Aspergillus</taxon>
    </lineage>
</organism>
<accession>A0A7R7XLH8</accession>
<name>A0A7R7XLH8_9EURO</name>
<comment type="subcellular location">
    <subcellularLocation>
        <location evidence="1">Nucleus</location>
    </subcellularLocation>
</comment>
<dbReference type="InterPro" id="IPR051089">
    <property type="entry name" value="prtT"/>
</dbReference>
<evidence type="ECO:0008006" key="9">
    <source>
        <dbReference type="Google" id="ProtNLM"/>
    </source>
</evidence>
<evidence type="ECO:0000256" key="4">
    <source>
        <dbReference type="ARBA" id="ARBA00023125"/>
    </source>
</evidence>
<keyword evidence="8" id="KW-1185">Reference proteome</keyword>
<dbReference type="AlphaFoldDB" id="A0A7R7XLH8"/>
<gene>
    <name evidence="7" type="ORF">APUU_40151A</name>
</gene>
<dbReference type="RefSeq" id="XP_041555901.1">
    <property type="nucleotide sequence ID" value="XM_041703191.1"/>
</dbReference>
<evidence type="ECO:0000256" key="6">
    <source>
        <dbReference type="ARBA" id="ARBA00023242"/>
    </source>
</evidence>
<dbReference type="PANTHER" id="PTHR31845:SF33">
    <property type="entry name" value="ZN(II)2CYS6 TRANSCRIPTION FACTOR (EUROFUNG)"/>
    <property type="match status" value="1"/>
</dbReference>
<evidence type="ECO:0000313" key="8">
    <source>
        <dbReference type="Proteomes" id="UP000654913"/>
    </source>
</evidence>
<dbReference type="KEGG" id="apuu:APUU_40151A"/>
<keyword evidence="2" id="KW-0862">Zinc</keyword>
<dbReference type="GeneID" id="64973712"/>
<proteinExistence type="predicted"/>
<evidence type="ECO:0000256" key="5">
    <source>
        <dbReference type="ARBA" id="ARBA00023163"/>
    </source>
</evidence>
<keyword evidence="5" id="KW-0804">Transcription</keyword>
<dbReference type="GO" id="GO:0000976">
    <property type="term" value="F:transcription cis-regulatory region binding"/>
    <property type="evidence" value="ECO:0007669"/>
    <property type="project" value="TreeGrafter"/>
</dbReference>
<sequence>MPYAQSEAESIPVRPPISFTSSADYLETGSQLSELLQTELKKWINVVIQNETLNCLESVQALLVIACYSAERSLMLSFATRMALDLGLDEAFEDLTHRLTMKDVEGSPSTDGLVEENGLMRKSRTWFGLLVLEHM</sequence>
<evidence type="ECO:0000256" key="1">
    <source>
        <dbReference type="ARBA" id="ARBA00004123"/>
    </source>
</evidence>
<evidence type="ECO:0000256" key="3">
    <source>
        <dbReference type="ARBA" id="ARBA00023015"/>
    </source>
</evidence>
<protein>
    <recommendedName>
        <fullName evidence="9">Transcription factor domain-containing protein</fullName>
    </recommendedName>
</protein>
<reference evidence="7" key="2">
    <citation type="submission" date="2021-02" db="EMBL/GenBank/DDBJ databases">
        <title>Aspergillus puulaauensis MK2 genome sequence.</title>
        <authorList>
            <person name="Futagami T."/>
            <person name="Mori K."/>
            <person name="Kadooka C."/>
            <person name="Tanaka T."/>
        </authorList>
    </citation>
    <scope>NUCLEOTIDE SEQUENCE</scope>
    <source>
        <strain evidence="7">MK2</strain>
    </source>
</reference>
<dbReference type="GO" id="GO:0000981">
    <property type="term" value="F:DNA-binding transcription factor activity, RNA polymerase II-specific"/>
    <property type="evidence" value="ECO:0007669"/>
    <property type="project" value="TreeGrafter"/>
</dbReference>
<dbReference type="CDD" id="cd12148">
    <property type="entry name" value="fungal_TF_MHR"/>
    <property type="match status" value="1"/>
</dbReference>
<dbReference type="EMBL" id="AP024446">
    <property type="protein sequence ID" value="BCS23707.1"/>
    <property type="molecule type" value="Genomic_DNA"/>
</dbReference>
<evidence type="ECO:0000256" key="2">
    <source>
        <dbReference type="ARBA" id="ARBA00022833"/>
    </source>
</evidence>
<dbReference type="PANTHER" id="PTHR31845">
    <property type="entry name" value="FINGER DOMAIN PROTEIN, PUTATIVE-RELATED"/>
    <property type="match status" value="1"/>
</dbReference>
<keyword evidence="4" id="KW-0238">DNA-binding</keyword>